<accession>A0A4Z0BSP0</accession>
<name>A0A4Z0BSP0_9BURK</name>
<dbReference type="RefSeq" id="WP_135249852.1">
    <property type="nucleotide sequence ID" value="NZ_SMLK01000003.1"/>
</dbReference>
<dbReference type="EMBL" id="SMLK01000003">
    <property type="protein sequence ID" value="TFZ01752.1"/>
    <property type="molecule type" value="Genomic_DNA"/>
</dbReference>
<evidence type="ECO:0000313" key="2">
    <source>
        <dbReference type="Proteomes" id="UP000297839"/>
    </source>
</evidence>
<proteinExistence type="predicted"/>
<reference evidence="1 2" key="1">
    <citation type="submission" date="2019-03" db="EMBL/GenBank/DDBJ databases">
        <title>Ramlibacter sp. 18x22-1, whole genome shotgun sequence.</title>
        <authorList>
            <person name="Zhang X."/>
            <person name="Feng G."/>
            <person name="Zhu H."/>
        </authorList>
    </citation>
    <scope>NUCLEOTIDE SEQUENCE [LARGE SCALE GENOMIC DNA]</scope>
    <source>
        <strain evidence="1 2">18x22-1</strain>
    </source>
</reference>
<dbReference type="Proteomes" id="UP000297839">
    <property type="component" value="Unassembled WGS sequence"/>
</dbReference>
<dbReference type="InterPro" id="IPR032720">
    <property type="entry name" value="Cys_rich_CWC"/>
</dbReference>
<organism evidence="1 2">
    <name type="scientific">Ramlibacter humi</name>
    <dbReference type="NCBI Taxonomy" id="2530451"/>
    <lineage>
        <taxon>Bacteria</taxon>
        <taxon>Pseudomonadati</taxon>
        <taxon>Pseudomonadota</taxon>
        <taxon>Betaproteobacteria</taxon>
        <taxon>Burkholderiales</taxon>
        <taxon>Comamonadaceae</taxon>
        <taxon>Ramlibacter</taxon>
    </lineage>
</organism>
<comment type="caution">
    <text evidence="1">The sequence shown here is derived from an EMBL/GenBank/DDBJ whole genome shotgun (WGS) entry which is preliminary data.</text>
</comment>
<dbReference type="Pfam" id="PF14375">
    <property type="entry name" value="Cys_rich_CWC"/>
    <property type="match status" value="1"/>
</dbReference>
<protein>
    <recommendedName>
        <fullName evidence="3">Cysteine-rich CWC family protein</fullName>
    </recommendedName>
</protein>
<dbReference type="OrthoDB" id="8912324at2"/>
<gene>
    <name evidence="1" type="ORF">EZ216_11195</name>
</gene>
<evidence type="ECO:0000313" key="1">
    <source>
        <dbReference type="EMBL" id="TFZ01752.1"/>
    </source>
</evidence>
<evidence type="ECO:0008006" key="3">
    <source>
        <dbReference type="Google" id="ProtNLM"/>
    </source>
</evidence>
<sequence length="71" mass="7760">MTVATIDATRCPLCGQPNRCANEIERETGQAQPPCWCTQVDFSRELLESVPEHLQRQACICAACAAKAPAR</sequence>
<dbReference type="AlphaFoldDB" id="A0A4Z0BSP0"/>
<keyword evidence="2" id="KW-1185">Reference proteome</keyword>